<comment type="function">
    <text evidence="1">Component of the MICOS complex, a large protein complex of the mitochondrial inner membrane that plays crucial roles in the maintenance of crista junctions, inner membrane architecture, and formation of contact sites to the outer membrane.</text>
</comment>
<dbReference type="GO" id="GO:0044284">
    <property type="term" value="C:mitochondrial crista junction"/>
    <property type="evidence" value="ECO:0007669"/>
    <property type="project" value="TreeGrafter"/>
</dbReference>
<dbReference type="EMBL" id="BPWL01000004">
    <property type="protein sequence ID" value="GJJ09289.1"/>
    <property type="molecule type" value="Genomic_DNA"/>
</dbReference>
<dbReference type="InterPro" id="IPR019166">
    <property type="entry name" value="MIC26/MIC27"/>
</dbReference>
<dbReference type="InterPro" id="IPR033181">
    <property type="entry name" value="Mic26_fungi"/>
</dbReference>
<keyword evidence="1" id="KW-0472">Membrane</keyword>
<evidence type="ECO:0000313" key="2">
    <source>
        <dbReference type="EMBL" id="GJJ09289.1"/>
    </source>
</evidence>
<dbReference type="GO" id="GO:0061617">
    <property type="term" value="C:MICOS complex"/>
    <property type="evidence" value="ECO:0007669"/>
    <property type="project" value="UniProtKB-UniRule"/>
</dbReference>
<evidence type="ECO:0000256" key="1">
    <source>
        <dbReference type="RuleBase" id="RU363021"/>
    </source>
</evidence>
<dbReference type="AlphaFoldDB" id="A0AAV5A7R0"/>
<comment type="subunit">
    <text evidence="1">Component of the mitochondrial contact site and cristae organizing system (MICOS) complex.</text>
</comment>
<dbReference type="GO" id="GO:0042407">
    <property type="term" value="P:cristae formation"/>
    <property type="evidence" value="ECO:0007669"/>
    <property type="project" value="InterPro"/>
</dbReference>
<dbReference type="Pfam" id="PF09769">
    <property type="entry name" value="ApoO"/>
    <property type="match status" value="1"/>
</dbReference>
<keyword evidence="1" id="KW-0496">Mitochondrion</keyword>
<keyword evidence="1" id="KW-0999">Mitochondrion inner membrane</keyword>
<dbReference type="PANTHER" id="PTHR28268:SF1">
    <property type="entry name" value="MICOS SUBUNIT MIC26"/>
    <property type="match status" value="1"/>
</dbReference>
<evidence type="ECO:0000313" key="3">
    <source>
        <dbReference type="Proteomes" id="UP001050691"/>
    </source>
</evidence>
<comment type="subcellular location">
    <subcellularLocation>
        <location evidence="1">Mitochondrion inner membrane</location>
    </subcellularLocation>
</comment>
<dbReference type="Proteomes" id="UP001050691">
    <property type="component" value="Unassembled WGS sequence"/>
</dbReference>
<accession>A0AAV5A7R0</accession>
<gene>
    <name evidence="2" type="ORF">Clacol_003511</name>
</gene>
<sequence>MPEENARASEKLPIYPQPDPELVLVETNTTLEKNIAFARYTTAETYKVVRGRLQSVVERWIGVEHAVEHRLKSFKDVDEALTPGALYVGVATLTGSVLARNRSIFLRLVLPPTLFLVSMNHFLPKMSHNISSYVTALERAHAPALADAHEQLNETVISSSVAARQTLHNIRFNTTKGVERTLSELQNLTGLKLSETFGWTRQAAHKVEDEVKEVVDEVQHKLGNSNK</sequence>
<protein>
    <recommendedName>
        <fullName evidence="1">MICOS complex subunit</fullName>
    </recommendedName>
</protein>
<comment type="caution">
    <text evidence="2">The sequence shown here is derived from an EMBL/GenBank/DDBJ whole genome shotgun (WGS) entry which is preliminary data.</text>
</comment>
<organism evidence="2 3">
    <name type="scientific">Clathrus columnatus</name>
    <dbReference type="NCBI Taxonomy" id="1419009"/>
    <lineage>
        <taxon>Eukaryota</taxon>
        <taxon>Fungi</taxon>
        <taxon>Dikarya</taxon>
        <taxon>Basidiomycota</taxon>
        <taxon>Agaricomycotina</taxon>
        <taxon>Agaricomycetes</taxon>
        <taxon>Phallomycetidae</taxon>
        <taxon>Phallales</taxon>
        <taxon>Clathraceae</taxon>
        <taxon>Clathrus</taxon>
    </lineage>
</organism>
<reference evidence="2" key="1">
    <citation type="submission" date="2021-10" db="EMBL/GenBank/DDBJ databases">
        <title>De novo Genome Assembly of Clathrus columnatus (Basidiomycota, Fungi) Using Illumina and Nanopore Sequence Data.</title>
        <authorList>
            <person name="Ogiso-Tanaka E."/>
            <person name="Itagaki H."/>
            <person name="Hosoya T."/>
            <person name="Hosaka K."/>
        </authorList>
    </citation>
    <scope>NUCLEOTIDE SEQUENCE</scope>
    <source>
        <strain evidence="2">MO-923</strain>
    </source>
</reference>
<keyword evidence="3" id="KW-1185">Reference proteome</keyword>
<proteinExistence type="predicted"/>
<dbReference type="PANTHER" id="PTHR28268">
    <property type="entry name" value="MICOS SUBUNIT MIC26"/>
    <property type="match status" value="1"/>
</dbReference>
<name>A0AAV5A7R0_9AGAM</name>